<keyword evidence="9" id="KW-1185">Reference proteome</keyword>
<dbReference type="PROSITE" id="PS00366">
    <property type="entry name" value="URICASE"/>
    <property type="match status" value="1"/>
</dbReference>
<dbReference type="PIRSF" id="PIRSF000241">
    <property type="entry name" value="Urate_oxidase"/>
    <property type="match status" value="1"/>
</dbReference>
<evidence type="ECO:0000256" key="6">
    <source>
        <dbReference type="RuleBase" id="RU004455"/>
    </source>
</evidence>
<dbReference type="NCBIfam" id="TIGR03383">
    <property type="entry name" value="urate_oxi"/>
    <property type="match status" value="1"/>
</dbReference>
<dbReference type="PRINTS" id="PR00093">
    <property type="entry name" value="URICASE"/>
</dbReference>
<dbReference type="Gene3D" id="3.10.270.10">
    <property type="entry name" value="Urate Oxidase"/>
    <property type="match status" value="1"/>
</dbReference>
<dbReference type="InterPro" id="IPR002042">
    <property type="entry name" value="Uricase"/>
</dbReference>
<evidence type="ECO:0000256" key="2">
    <source>
        <dbReference type="ARBA" id="ARBA00009760"/>
    </source>
</evidence>
<dbReference type="Proteomes" id="UP001201873">
    <property type="component" value="Unassembled WGS sequence"/>
</dbReference>
<feature type="region of interest" description="Disordered" evidence="7">
    <location>
        <begin position="281"/>
        <end position="300"/>
    </location>
</feature>
<dbReference type="EMBL" id="JALKFT010000010">
    <property type="protein sequence ID" value="MCK9876481.1"/>
    <property type="molecule type" value="Genomic_DNA"/>
</dbReference>
<gene>
    <name evidence="8" type="primary">pucL</name>
    <name evidence="8" type="ORF">MXD59_11970</name>
</gene>
<evidence type="ECO:0000313" key="9">
    <source>
        <dbReference type="Proteomes" id="UP001201873"/>
    </source>
</evidence>
<evidence type="ECO:0000256" key="3">
    <source>
        <dbReference type="ARBA" id="ARBA00022631"/>
    </source>
</evidence>
<dbReference type="PANTHER" id="PTHR42874">
    <property type="entry name" value="URICASE"/>
    <property type="match status" value="1"/>
</dbReference>
<comment type="pathway">
    <text evidence="1 5">Purine metabolism; urate degradation; (S)-allantoin from urate: step 1/3.</text>
</comment>
<keyword evidence="3 5" id="KW-0659">Purine metabolism</keyword>
<dbReference type="PANTHER" id="PTHR42874:SF1">
    <property type="entry name" value="URICASE"/>
    <property type="match status" value="1"/>
</dbReference>
<dbReference type="Pfam" id="PF01014">
    <property type="entry name" value="Uricase"/>
    <property type="match status" value="2"/>
</dbReference>
<evidence type="ECO:0000313" key="8">
    <source>
        <dbReference type="EMBL" id="MCK9876481.1"/>
    </source>
</evidence>
<sequence length="300" mass="33158">MAIVLGPNQFGKAEVRLVRIDRSRTVHHITDLNVSTALRGDFDDAHLLGDNSHILTTDAQKNTVYAFAREYGTGQIEDFALRLGRHFVGSFPWIHGARVEIEQFAWERIVVDGSPHDHAFSQPGGERRTTVVTVDGPSVSVVSGLAGLVVLKSTGSEFHGFPRDRYTTLAETTDRILATEVTAQWRYVTTDLDFGPLFGRVRDALVTTFAQVHSLALQQTLYRMGEAALTAVEQVAEIRISMPNKHHFLVDLSPFGLDNPDIVYQVPDRPYGLIEATVLRDDAPTASDRPQARPDTTSAP</sequence>
<organism evidence="8 9">
    <name type="scientific">Frankia umida</name>
    <dbReference type="NCBI Taxonomy" id="573489"/>
    <lineage>
        <taxon>Bacteria</taxon>
        <taxon>Bacillati</taxon>
        <taxon>Actinomycetota</taxon>
        <taxon>Actinomycetes</taxon>
        <taxon>Frankiales</taxon>
        <taxon>Frankiaceae</taxon>
        <taxon>Frankia</taxon>
    </lineage>
</organism>
<keyword evidence="4 5" id="KW-0560">Oxidoreductase</keyword>
<evidence type="ECO:0000256" key="4">
    <source>
        <dbReference type="ARBA" id="ARBA00023002"/>
    </source>
</evidence>
<evidence type="ECO:0000256" key="7">
    <source>
        <dbReference type="SAM" id="MobiDB-lite"/>
    </source>
</evidence>
<comment type="function">
    <text evidence="5 6">Catalyzes the oxidation of uric acid to 5-hydroxyisourate, which is further processed to form (S)-allantoin.</text>
</comment>
<dbReference type="InterPro" id="IPR019842">
    <property type="entry name" value="Uricase_CS"/>
</dbReference>
<reference evidence="8 9" key="1">
    <citation type="submission" date="2022-04" db="EMBL/GenBank/DDBJ databases">
        <title>Genome diversity in the genus Frankia.</title>
        <authorList>
            <person name="Carlos-Shanley C."/>
            <person name="Hahn D."/>
        </authorList>
    </citation>
    <scope>NUCLEOTIDE SEQUENCE [LARGE SCALE GENOMIC DNA]</scope>
    <source>
        <strain evidence="8 9">Ag45/Mut15</strain>
    </source>
</reference>
<evidence type="ECO:0000256" key="5">
    <source>
        <dbReference type="PIRNR" id="PIRNR000241"/>
    </source>
</evidence>
<accession>A0ABT0JY58</accession>
<protein>
    <recommendedName>
        <fullName evidence="5 6">Uricase</fullName>
        <ecNumber evidence="5 6">1.7.3.3</ecNumber>
    </recommendedName>
    <alternativeName>
        <fullName evidence="5">Urate oxidase</fullName>
    </alternativeName>
</protein>
<comment type="caution">
    <text evidence="8">The sequence shown here is derived from an EMBL/GenBank/DDBJ whole genome shotgun (WGS) entry which is preliminary data.</text>
</comment>
<comment type="similarity">
    <text evidence="2 5 6">Belongs to the uricase family.</text>
</comment>
<dbReference type="SUPFAM" id="SSF55620">
    <property type="entry name" value="Tetrahydrobiopterin biosynthesis enzymes-like"/>
    <property type="match status" value="2"/>
</dbReference>
<comment type="catalytic activity">
    <reaction evidence="5 6">
        <text>urate + O2 + H2O = 5-hydroxyisourate + H2O2</text>
        <dbReference type="Rhea" id="RHEA:21368"/>
        <dbReference type="ChEBI" id="CHEBI:15377"/>
        <dbReference type="ChEBI" id="CHEBI:15379"/>
        <dbReference type="ChEBI" id="CHEBI:16240"/>
        <dbReference type="ChEBI" id="CHEBI:17775"/>
        <dbReference type="ChEBI" id="CHEBI:18072"/>
        <dbReference type="EC" id="1.7.3.3"/>
    </reaction>
</comment>
<name>A0ABT0JY58_9ACTN</name>
<dbReference type="EC" id="1.7.3.3" evidence="5 6"/>
<dbReference type="RefSeq" id="WP_248824741.1">
    <property type="nucleotide sequence ID" value="NZ_JALKFT010000010.1"/>
</dbReference>
<proteinExistence type="inferred from homology"/>
<evidence type="ECO:0000256" key="1">
    <source>
        <dbReference type="ARBA" id="ARBA00004831"/>
    </source>
</evidence>